<evidence type="ECO:0000256" key="1">
    <source>
        <dbReference type="ARBA" id="ARBA00004236"/>
    </source>
</evidence>
<evidence type="ECO:0000256" key="5">
    <source>
        <dbReference type="ARBA" id="ARBA00023136"/>
    </source>
</evidence>
<keyword evidence="5 6" id="KW-0472">Membrane</keyword>
<evidence type="ECO:0000256" key="4">
    <source>
        <dbReference type="ARBA" id="ARBA00022989"/>
    </source>
</evidence>
<protein>
    <recommendedName>
        <fullName evidence="7">PDGLE domain-containing protein</fullName>
    </recommendedName>
</protein>
<sequence length="114" mass="11845">MTSRRAVPERGPHRRISTRVFTACALGFALLVACGLSIWASSQPDGLEFVAESLGFLPAAEEGALSAGPLADYGVAAIEQPWVSVAVAGAIGCAVTFGVSWVIGRVVRSRADRS</sequence>
<proteinExistence type="predicted"/>
<name>A0A5N0T9J1_9MICO</name>
<feature type="transmembrane region" description="Helical" evidence="6">
    <location>
        <begin position="82"/>
        <end position="104"/>
    </location>
</feature>
<dbReference type="PROSITE" id="PS51257">
    <property type="entry name" value="PROKAR_LIPOPROTEIN"/>
    <property type="match status" value="1"/>
</dbReference>
<evidence type="ECO:0000313" key="9">
    <source>
        <dbReference type="Proteomes" id="UP000326838"/>
    </source>
</evidence>
<evidence type="ECO:0000256" key="6">
    <source>
        <dbReference type="SAM" id="Phobius"/>
    </source>
</evidence>
<keyword evidence="3 6" id="KW-0812">Transmembrane</keyword>
<gene>
    <name evidence="8" type="ORF">F6B40_14745</name>
</gene>
<reference evidence="9" key="1">
    <citation type="submission" date="2019-09" db="EMBL/GenBank/DDBJ databases">
        <title>Mumia zhuanghuii sp. nov. isolated from the intestinal contents of plateau pika (Ochotona curzoniae) in the Qinghai-Tibet plateau of China.</title>
        <authorList>
            <person name="Tian Z."/>
        </authorList>
    </citation>
    <scope>NUCLEOTIDE SEQUENCE [LARGE SCALE GENOMIC DNA]</scope>
    <source>
        <strain evidence="9">L-033</strain>
    </source>
</reference>
<comment type="subcellular location">
    <subcellularLocation>
        <location evidence="1">Cell membrane</location>
    </subcellularLocation>
</comment>
<dbReference type="Proteomes" id="UP000326838">
    <property type="component" value="Unassembled WGS sequence"/>
</dbReference>
<keyword evidence="9" id="KW-1185">Reference proteome</keyword>
<dbReference type="EMBL" id="VYUY01000022">
    <property type="protein sequence ID" value="KAA9129949.1"/>
    <property type="molecule type" value="Genomic_DNA"/>
</dbReference>
<keyword evidence="4 6" id="KW-1133">Transmembrane helix</keyword>
<dbReference type="RefSeq" id="WP_150895379.1">
    <property type="nucleotide sequence ID" value="NZ_VYUY01000022.1"/>
</dbReference>
<dbReference type="AlphaFoldDB" id="A0A5N0T9J1"/>
<comment type="caution">
    <text evidence="8">The sequence shown here is derived from an EMBL/GenBank/DDBJ whole genome shotgun (WGS) entry which is preliminary data.</text>
</comment>
<feature type="domain" description="PDGLE" evidence="7">
    <location>
        <begin position="21"/>
        <end position="108"/>
    </location>
</feature>
<evidence type="ECO:0000313" key="8">
    <source>
        <dbReference type="EMBL" id="KAA9129949.1"/>
    </source>
</evidence>
<evidence type="ECO:0000256" key="2">
    <source>
        <dbReference type="ARBA" id="ARBA00022475"/>
    </source>
</evidence>
<organism evidence="8 9">
    <name type="scientific">Microbacterium caowuchunii</name>
    <dbReference type="NCBI Taxonomy" id="2614638"/>
    <lineage>
        <taxon>Bacteria</taxon>
        <taxon>Bacillati</taxon>
        <taxon>Actinomycetota</taxon>
        <taxon>Actinomycetes</taxon>
        <taxon>Micrococcales</taxon>
        <taxon>Microbacteriaceae</taxon>
        <taxon>Microbacterium</taxon>
    </lineage>
</organism>
<feature type="transmembrane region" description="Helical" evidence="6">
    <location>
        <begin position="20"/>
        <end position="40"/>
    </location>
</feature>
<dbReference type="Pfam" id="PF13190">
    <property type="entry name" value="PDGLE"/>
    <property type="match status" value="1"/>
</dbReference>
<accession>A0A5N0T9J1</accession>
<keyword evidence="2" id="KW-1003">Cell membrane</keyword>
<evidence type="ECO:0000256" key="3">
    <source>
        <dbReference type="ARBA" id="ARBA00022692"/>
    </source>
</evidence>
<dbReference type="GO" id="GO:0005886">
    <property type="term" value="C:plasma membrane"/>
    <property type="evidence" value="ECO:0007669"/>
    <property type="project" value="UniProtKB-SubCell"/>
</dbReference>
<evidence type="ECO:0000259" key="7">
    <source>
        <dbReference type="Pfam" id="PF13190"/>
    </source>
</evidence>
<dbReference type="InterPro" id="IPR025937">
    <property type="entry name" value="PDGLE_dom"/>
</dbReference>